<dbReference type="RefSeq" id="WP_377334027.1">
    <property type="nucleotide sequence ID" value="NZ_JBHSGB010000010.1"/>
</dbReference>
<feature type="chain" id="PRO_5046280667" evidence="1">
    <location>
        <begin position="25"/>
        <end position="146"/>
    </location>
</feature>
<accession>A0ABV9JMR0</accession>
<dbReference type="InterPro" id="IPR036182">
    <property type="entry name" value="PCuAC_sf"/>
</dbReference>
<feature type="signal peptide" evidence="1">
    <location>
        <begin position="1"/>
        <end position="24"/>
    </location>
</feature>
<dbReference type="InterPro" id="IPR058248">
    <property type="entry name" value="Lxx211020-like"/>
</dbReference>
<dbReference type="SUPFAM" id="SSF110087">
    <property type="entry name" value="DR1885-like metal-binding protein"/>
    <property type="match status" value="1"/>
</dbReference>
<proteinExistence type="predicted"/>
<keyword evidence="1" id="KW-0732">Signal</keyword>
<dbReference type="EMBL" id="JBHSGB010000010">
    <property type="protein sequence ID" value="MFC4655532.1"/>
    <property type="molecule type" value="Genomic_DNA"/>
</dbReference>
<dbReference type="Pfam" id="PF04314">
    <property type="entry name" value="PCuAC"/>
    <property type="match status" value="1"/>
</dbReference>
<organism evidence="2 3">
    <name type="scientific">Rheinheimera marina</name>
    <dbReference type="NCBI Taxonomy" id="1774958"/>
    <lineage>
        <taxon>Bacteria</taxon>
        <taxon>Pseudomonadati</taxon>
        <taxon>Pseudomonadota</taxon>
        <taxon>Gammaproteobacteria</taxon>
        <taxon>Chromatiales</taxon>
        <taxon>Chromatiaceae</taxon>
        <taxon>Rheinheimera</taxon>
    </lineage>
</organism>
<keyword evidence="3" id="KW-1185">Reference proteome</keyword>
<dbReference type="PANTHER" id="PTHR36302:SF1">
    <property type="entry name" value="COPPER CHAPERONE PCU(A)C"/>
    <property type="match status" value="1"/>
</dbReference>
<protein>
    <submittedName>
        <fullName evidence="2">Copper chaperone PCu(A)C</fullName>
    </submittedName>
</protein>
<comment type="caution">
    <text evidence="2">The sequence shown here is derived from an EMBL/GenBank/DDBJ whole genome shotgun (WGS) entry which is preliminary data.</text>
</comment>
<name>A0ABV9JMR0_9GAMM</name>
<dbReference type="InterPro" id="IPR007410">
    <property type="entry name" value="LpqE-like"/>
</dbReference>
<dbReference type="PANTHER" id="PTHR36302">
    <property type="entry name" value="BLR7088 PROTEIN"/>
    <property type="match status" value="1"/>
</dbReference>
<evidence type="ECO:0000313" key="2">
    <source>
        <dbReference type="EMBL" id="MFC4655532.1"/>
    </source>
</evidence>
<gene>
    <name evidence="2" type="ORF">ACFO3I_10960</name>
</gene>
<evidence type="ECO:0000313" key="3">
    <source>
        <dbReference type="Proteomes" id="UP001595962"/>
    </source>
</evidence>
<evidence type="ECO:0000256" key="1">
    <source>
        <dbReference type="SAM" id="SignalP"/>
    </source>
</evidence>
<reference evidence="3" key="1">
    <citation type="journal article" date="2019" name="Int. J. Syst. Evol. Microbiol.">
        <title>The Global Catalogue of Microorganisms (GCM) 10K type strain sequencing project: providing services to taxonomists for standard genome sequencing and annotation.</title>
        <authorList>
            <consortium name="The Broad Institute Genomics Platform"/>
            <consortium name="The Broad Institute Genome Sequencing Center for Infectious Disease"/>
            <person name="Wu L."/>
            <person name="Ma J."/>
        </authorList>
    </citation>
    <scope>NUCLEOTIDE SEQUENCE [LARGE SCALE GENOMIC DNA]</scope>
    <source>
        <strain evidence="3">DT28</strain>
    </source>
</reference>
<dbReference type="Proteomes" id="UP001595962">
    <property type="component" value="Unassembled WGS sequence"/>
</dbReference>
<sequence>MNKRSLTAALSFFSALVFSASALSATVQLTDVKVRELLPGRMMTAGYLTLENTGKEAVVLTGVTSPAFAEIELHEHVHQDGMMKMQQLQQVEVAAGQRVTFQPGGLHLMMFDAKSALKAGDKVSLSFQFSDGSSAQQQADVVAVTQ</sequence>
<dbReference type="Gene3D" id="2.60.40.1890">
    <property type="entry name" value="PCu(A)C copper chaperone"/>
    <property type="match status" value="1"/>
</dbReference>